<evidence type="ECO:0000256" key="7">
    <source>
        <dbReference type="SAM" id="MobiDB-lite"/>
    </source>
</evidence>
<comment type="similarity">
    <text evidence="1 6">Belongs to the RAMP4 family.</text>
</comment>
<dbReference type="InterPro" id="IPR010580">
    <property type="entry name" value="ER_stress-assoc"/>
</dbReference>
<evidence type="ECO:0000256" key="3">
    <source>
        <dbReference type="ARBA" id="ARBA00022824"/>
    </source>
</evidence>
<comment type="subcellular location">
    <subcellularLocation>
        <location evidence="6">Membrane</location>
        <topology evidence="6">Single-pass membrane protein</topology>
    </subcellularLocation>
    <subcellularLocation>
        <location evidence="6">Endoplasmic reticulum membrane</location>
        <topology evidence="6">Single-pass membrane protein</topology>
    </subcellularLocation>
</comment>
<sequence>MAQTPQQRLANQKFAKKNQERMGKSVEDIKSAVPKEKLKSPVPPLLLWLLVFVVAGGLVVEVIARIFGR</sequence>
<name>A0AAN6X408_9PEZI</name>
<keyword evidence="9" id="KW-1185">Reference proteome</keyword>
<feature type="compositionally biased region" description="Basic and acidic residues" evidence="7">
    <location>
        <begin position="17"/>
        <end position="28"/>
    </location>
</feature>
<evidence type="ECO:0000256" key="1">
    <source>
        <dbReference type="ARBA" id="ARBA00005500"/>
    </source>
</evidence>
<keyword evidence="4 6" id="KW-1133">Transmembrane helix</keyword>
<dbReference type="GO" id="GO:0005789">
    <property type="term" value="C:endoplasmic reticulum membrane"/>
    <property type="evidence" value="ECO:0007669"/>
    <property type="project" value="UniProtKB-SubCell"/>
</dbReference>
<feature type="compositionally biased region" description="Polar residues" evidence="7">
    <location>
        <begin position="1"/>
        <end position="10"/>
    </location>
</feature>
<dbReference type="EMBL" id="MU864352">
    <property type="protein sequence ID" value="KAK4192973.1"/>
    <property type="molecule type" value="Genomic_DNA"/>
</dbReference>
<reference evidence="8" key="1">
    <citation type="journal article" date="2023" name="Mol. Phylogenet. Evol.">
        <title>Genome-scale phylogeny and comparative genomics of the fungal order Sordariales.</title>
        <authorList>
            <person name="Hensen N."/>
            <person name="Bonometti L."/>
            <person name="Westerberg I."/>
            <person name="Brannstrom I.O."/>
            <person name="Guillou S."/>
            <person name="Cros-Aarteil S."/>
            <person name="Calhoun S."/>
            <person name="Haridas S."/>
            <person name="Kuo A."/>
            <person name="Mondo S."/>
            <person name="Pangilinan J."/>
            <person name="Riley R."/>
            <person name="LaButti K."/>
            <person name="Andreopoulos B."/>
            <person name="Lipzen A."/>
            <person name="Chen C."/>
            <person name="Yan M."/>
            <person name="Daum C."/>
            <person name="Ng V."/>
            <person name="Clum A."/>
            <person name="Steindorff A."/>
            <person name="Ohm R.A."/>
            <person name="Martin F."/>
            <person name="Silar P."/>
            <person name="Natvig D.O."/>
            <person name="Lalanne C."/>
            <person name="Gautier V."/>
            <person name="Ament-Velasquez S.L."/>
            <person name="Kruys A."/>
            <person name="Hutchinson M.I."/>
            <person name="Powell A.J."/>
            <person name="Barry K."/>
            <person name="Miller A.N."/>
            <person name="Grigoriev I.V."/>
            <person name="Debuchy R."/>
            <person name="Gladieux P."/>
            <person name="Hiltunen Thoren M."/>
            <person name="Johannesson H."/>
        </authorList>
    </citation>
    <scope>NUCLEOTIDE SEQUENCE</scope>
    <source>
        <strain evidence="8">PSN309</strain>
    </source>
</reference>
<keyword evidence="3 6" id="KW-0256">Endoplasmic reticulum</keyword>
<protein>
    <recommendedName>
        <fullName evidence="6">Stress-associated endoplasmic reticulum protein</fullName>
    </recommendedName>
</protein>
<dbReference type="AlphaFoldDB" id="A0AAN6X408"/>
<evidence type="ECO:0000313" key="9">
    <source>
        <dbReference type="Proteomes" id="UP001302126"/>
    </source>
</evidence>
<keyword evidence="5 6" id="KW-0472">Membrane</keyword>
<evidence type="ECO:0000256" key="2">
    <source>
        <dbReference type="ARBA" id="ARBA00022692"/>
    </source>
</evidence>
<evidence type="ECO:0000256" key="5">
    <source>
        <dbReference type="ARBA" id="ARBA00023136"/>
    </source>
</evidence>
<comment type="caution">
    <text evidence="8">The sequence shown here is derived from an EMBL/GenBank/DDBJ whole genome shotgun (WGS) entry which is preliminary data.</text>
</comment>
<evidence type="ECO:0000256" key="4">
    <source>
        <dbReference type="ARBA" id="ARBA00022989"/>
    </source>
</evidence>
<proteinExistence type="inferred from homology"/>
<evidence type="ECO:0000256" key="6">
    <source>
        <dbReference type="RuleBase" id="RU364120"/>
    </source>
</evidence>
<evidence type="ECO:0000313" key="8">
    <source>
        <dbReference type="EMBL" id="KAK4192973.1"/>
    </source>
</evidence>
<reference evidence="8" key="2">
    <citation type="submission" date="2023-05" db="EMBL/GenBank/DDBJ databases">
        <authorList>
            <consortium name="Lawrence Berkeley National Laboratory"/>
            <person name="Steindorff A."/>
            <person name="Hensen N."/>
            <person name="Bonometti L."/>
            <person name="Westerberg I."/>
            <person name="Brannstrom I.O."/>
            <person name="Guillou S."/>
            <person name="Cros-Aarteil S."/>
            <person name="Calhoun S."/>
            <person name="Haridas S."/>
            <person name="Kuo A."/>
            <person name="Mondo S."/>
            <person name="Pangilinan J."/>
            <person name="Riley R."/>
            <person name="Labutti K."/>
            <person name="Andreopoulos B."/>
            <person name="Lipzen A."/>
            <person name="Chen C."/>
            <person name="Yanf M."/>
            <person name="Daum C."/>
            <person name="Ng V."/>
            <person name="Clum A."/>
            <person name="Ohm R."/>
            <person name="Martin F."/>
            <person name="Silar P."/>
            <person name="Natvig D."/>
            <person name="Lalanne C."/>
            <person name="Gautier V."/>
            <person name="Ament-Velasquez S.L."/>
            <person name="Kruys A."/>
            <person name="Hutchinson M.I."/>
            <person name="Powell A.J."/>
            <person name="Barry K."/>
            <person name="Miller A.N."/>
            <person name="Grigoriev I.V."/>
            <person name="Debuchy R."/>
            <person name="Gladieux P."/>
            <person name="Thoren M.H."/>
            <person name="Johannesson H."/>
        </authorList>
    </citation>
    <scope>NUCLEOTIDE SEQUENCE</scope>
    <source>
        <strain evidence="8">PSN309</strain>
    </source>
</reference>
<organism evidence="8 9">
    <name type="scientific">Podospora australis</name>
    <dbReference type="NCBI Taxonomy" id="1536484"/>
    <lineage>
        <taxon>Eukaryota</taxon>
        <taxon>Fungi</taxon>
        <taxon>Dikarya</taxon>
        <taxon>Ascomycota</taxon>
        <taxon>Pezizomycotina</taxon>
        <taxon>Sordariomycetes</taxon>
        <taxon>Sordariomycetidae</taxon>
        <taxon>Sordariales</taxon>
        <taxon>Podosporaceae</taxon>
        <taxon>Podospora</taxon>
    </lineage>
</organism>
<dbReference type="Proteomes" id="UP001302126">
    <property type="component" value="Unassembled WGS sequence"/>
</dbReference>
<dbReference type="Pfam" id="PF06624">
    <property type="entry name" value="RAMP4"/>
    <property type="match status" value="1"/>
</dbReference>
<keyword evidence="2 6" id="KW-0812">Transmembrane</keyword>
<gene>
    <name evidence="8" type="ORF">QBC35DRAFT_482262</name>
</gene>
<comment type="function">
    <text evidence="6">Interacts with target proteins during translocation into the lumen of the endoplasmic reticulum. Protects unfolded target proteins against degradation and facilitate correct glycosylation.</text>
</comment>
<feature type="transmembrane region" description="Helical" evidence="6">
    <location>
        <begin position="45"/>
        <end position="67"/>
    </location>
</feature>
<feature type="region of interest" description="Disordered" evidence="7">
    <location>
        <begin position="1"/>
        <end position="28"/>
    </location>
</feature>
<accession>A0AAN6X408</accession>